<dbReference type="AlphaFoldDB" id="A0A918TK28"/>
<evidence type="ECO:0000313" key="4">
    <source>
        <dbReference type="Proteomes" id="UP000644507"/>
    </source>
</evidence>
<evidence type="ECO:0000256" key="2">
    <source>
        <dbReference type="SAM" id="SignalP"/>
    </source>
</evidence>
<keyword evidence="1" id="KW-0812">Transmembrane</keyword>
<evidence type="ECO:0000256" key="1">
    <source>
        <dbReference type="SAM" id="Phobius"/>
    </source>
</evidence>
<protein>
    <recommendedName>
        <fullName evidence="5">Oxygen tolerance</fullName>
    </recommendedName>
</protein>
<dbReference type="RefSeq" id="WP_189569498.1">
    <property type="nucleotide sequence ID" value="NZ_BMXI01000006.1"/>
</dbReference>
<name>A0A918TK28_9BACT</name>
<keyword evidence="4" id="KW-1185">Reference proteome</keyword>
<keyword evidence="2" id="KW-0732">Signal</keyword>
<organism evidence="3 4">
    <name type="scientific">Roseibacillus persicicus</name>
    <dbReference type="NCBI Taxonomy" id="454148"/>
    <lineage>
        <taxon>Bacteria</taxon>
        <taxon>Pseudomonadati</taxon>
        <taxon>Verrucomicrobiota</taxon>
        <taxon>Verrucomicrobiia</taxon>
        <taxon>Verrucomicrobiales</taxon>
        <taxon>Verrucomicrobiaceae</taxon>
        <taxon>Roseibacillus</taxon>
    </lineage>
</organism>
<feature type="transmembrane region" description="Helical" evidence="1">
    <location>
        <begin position="134"/>
        <end position="152"/>
    </location>
</feature>
<keyword evidence="1" id="KW-1133">Transmembrane helix</keyword>
<gene>
    <name evidence="3" type="ORF">GCM10007100_16950</name>
</gene>
<proteinExistence type="predicted"/>
<sequence>MKNWLLAFLAFLFATTHLLGETPTQRVGLPLLLEDLYLKGPLLEPVPRTTREIPLMLRMVEVKPAQDGFRYTIEVQGLDAGDYNLGEFLREAQSESGHSSHQVPITITTALPPGLPRPAELQPKPLPRVGGYRALLWVLGLVWVSGLVWVLFAGRKNANSTATITPEPTLAERLEPLLKKASQEELNTDERARLERLVLGHWRKKVPEVANLPTSESLAHLRKHPEASPLLLQLERWLHSRDSAVSDEEIQELLTPYRS</sequence>
<comment type="caution">
    <text evidence="3">The sequence shown here is derived from an EMBL/GenBank/DDBJ whole genome shotgun (WGS) entry which is preliminary data.</text>
</comment>
<dbReference type="EMBL" id="BMXI01000006">
    <property type="protein sequence ID" value="GHC51356.1"/>
    <property type="molecule type" value="Genomic_DNA"/>
</dbReference>
<feature type="signal peptide" evidence="2">
    <location>
        <begin position="1"/>
        <end position="20"/>
    </location>
</feature>
<reference evidence="3" key="1">
    <citation type="journal article" date="2014" name="Int. J. Syst. Evol. Microbiol.">
        <title>Complete genome sequence of Corynebacterium casei LMG S-19264T (=DSM 44701T), isolated from a smear-ripened cheese.</title>
        <authorList>
            <consortium name="US DOE Joint Genome Institute (JGI-PGF)"/>
            <person name="Walter F."/>
            <person name="Albersmeier A."/>
            <person name="Kalinowski J."/>
            <person name="Ruckert C."/>
        </authorList>
    </citation>
    <scope>NUCLEOTIDE SEQUENCE</scope>
    <source>
        <strain evidence="3">KCTC 12988</strain>
    </source>
</reference>
<evidence type="ECO:0008006" key="5">
    <source>
        <dbReference type="Google" id="ProtNLM"/>
    </source>
</evidence>
<accession>A0A918TK28</accession>
<feature type="chain" id="PRO_5036711697" description="Oxygen tolerance" evidence="2">
    <location>
        <begin position="21"/>
        <end position="259"/>
    </location>
</feature>
<dbReference type="Proteomes" id="UP000644507">
    <property type="component" value="Unassembled WGS sequence"/>
</dbReference>
<reference evidence="3" key="2">
    <citation type="submission" date="2020-09" db="EMBL/GenBank/DDBJ databases">
        <authorList>
            <person name="Sun Q."/>
            <person name="Kim S."/>
        </authorList>
    </citation>
    <scope>NUCLEOTIDE SEQUENCE</scope>
    <source>
        <strain evidence="3">KCTC 12988</strain>
    </source>
</reference>
<evidence type="ECO:0000313" key="3">
    <source>
        <dbReference type="EMBL" id="GHC51356.1"/>
    </source>
</evidence>
<keyword evidence="1" id="KW-0472">Membrane</keyword>